<dbReference type="Gene3D" id="3.50.50.60">
    <property type="entry name" value="FAD/NAD(P)-binding domain"/>
    <property type="match status" value="2"/>
</dbReference>
<comment type="caution">
    <text evidence="2">The sequence shown here is derived from an EMBL/GenBank/DDBJ whole genome shotgun (WGS) entry which is preliminary data.</text>
</comment>
<dbReference type="Proteomes" id="UP000886808">
    <property type="component" value="Unassembled WGS sequence"/>
</dbReference>
<accession>A0A9D1PHF3</accession>
<dbReference type="PANTHER" id="PTHR42842">
    <property type="entry name" value="FAD/NAD(P)-BINDING OXIDOREDUCTASE"/>
    <property type="match status" value="1"/>
</dbReference>
<dbReference type="InterPro" id="IPR028348">
    <property type="entry name" value="FAD-binding_protein"/>
</dbReference>
<gene>
    <name evidence="2" type="ORF">H9746_01950</name>
</gene>
<protein>
    <submittedName>
        <fullName evidence="2">NAD(P)/FAD-dependent oxidoreductase</fullName>
    </submittedName>
</protein>
<evidence type="ECO:0000313" key="3">
    <source>
        <dbReference type="Proteomes" id="UP000886808"/>
    </source>
</evidence>
<sequence length="528" mass="57543">MSIYVSGIRLPFDEPEYLAIDEAYKKTKLSHINVPNAFIYRVSIDARRGKISKVYTVILDGVQNEQKIVEKLNDSNIRYRKIEPFEPILGKKKLENRPVVIGFGPAGLFAAYILAKYGYKPIVIERGDKIAQRDKKVESFCNGGTLDTNSNIQFGEGGAGTYSDGKLTTRINDTRCDEVLKILVKFGAPKEICTQAKPHIGTDILKNVVCAMRDEIIRLGGQVYFRTALTGIKVSNGNLVAIKTESGEIPCEQAILAIGHSARDTFEMLYKEGIQLEPKPSSVGVRIEHLQQKINNALYGNLTDKFNLPPAEYNLSHREQGRACYSFCMCPGGQVVAAQSEENTVVTNGMSYHARNGLNANSALAVSVDPSDFYNGTPLGGVEFQRKIEKAAFMATGGYKAPCQKVGDFLEDKRSKNCGEVKPTYPIGVEYGSIADCLPEFVVNQLKLGLGAFGKKIRGFDDKNALLTAPETRTSSPVRISRGENLYSLTANGLIPTGEGAGYAGGIMSAAVDGIRAASCILEQYAAD</sequence>
<evidence type="ECO:0000313" key="2">
    <source>
        <dbReference type="EMBL" id="HIV61599.1"/>
    </source>
</evidence>
<reference evidence="2" key="2">
    <citation type="submission" date="2021-04" db="EMBL/GenBank/DDBJ databases">
        <authorList>
            <person name="Gilroy R."/>
        </authorList>
    </citation>
    <scope>NUCLEOTIDE SEQUENCE</scope>
    <source>
        <strain evidence="2">CHK193-4272</strain>
    </source>
</reference>
<dbReference type="InterPro" id="IPR036188">
    <property type="entry name" value="FAD/NAD-bd_sf"/>
</dbReference>
<reference evidence="2" key="1">
    <citation type="journal article" date="2021" name="PeerJ">
        <title>Extensive microbial diversity within the chicken gut microbiome revealed by metagenomics and culture.</title>
        <authorList>
            <person name="Gilroy R."/>
            <person name="Ravi A."/>
            <person name="Getino M."/>
            <person name="Pursley I."/>
            <person name="Horton D.L."/>
            <person name="Alikhan N.F."/>
            <person name="Baker D."/>
            <person name="Gharbi K."/>
            <person name="Hall N."/>
            <person name="Watson M."/>
            <person name="Adriaenssens E.M."/>
            <person name="Foster-Nyarko E."/>
            <person name="Jarju S."/>
            <person name="Secka A."/>
            <person name="Antonio M."/>
            <person name="Oren A."/>
            <person name="Chaudhuri R.R."/>
            <person name="La Ragione R."/>
            <person name="Hildebrand F."/>
            <person name="Pallen M.J."/>
        </authorList>
    </citation>
    <scope>NUCLEOTIDE SEQUENCE</scope>
    <source>
        <strain evidence="2">CHK193-4272</strain>
    </source>
</reference>
<dbReference type="PIRSF" id="PIRSF038984">
    <property type="entry name" value="FAD_binding_protein"/>
    <property type="match status" value="1"/>
</dbReference>
<dbReference type="SUPFAM" id="SSF51905">
    <property type="entry name" value="FAD/NAD(P)-binding domain"/>
    <property type="match status" value="1"/>
</dbReference>
<feature type="domain" description="FAD-dependent protein C-terminal" evidence="1">
    <location>
        <begin position="282"/>
        <end position="474"/>
    </location>
</feature>
<name>A0A9D1PHF3_9FIRM</name>
<dbReference type="Pfam" id="PF21688">
    <property type="entry name" value="FAD-depend_C"/>
    <property type="match status" value="1"/>
</dbReference>
<dbReference type="InterPro" id="IPR049516">
    <property type="entry name" value="FAD-depend_C"/>
</dbReference>
<evidence type="ECO:0000259" key="1">
    <source>
        <dbReference type="Pfam" id="PF21688"/>
    </source>
</evidence>
<dbReference type="AlphaFoldDB" id="A0A9D1PHF3"/>
<organism evidence="2 3">
    <name type="scientific">Candidatus Butyricicoccus avistercoris</name>
    <dbReference type="NCBI Taxonomy" id="2838518"/>
    <lineage>
        <taxon>Bacteria</taxon>
        <taxon>Bacillati</taxon>
        <taxon>Bacillota</taxon>
        <taxon>Clostridia</taxon>
        <taxon>Eubacteriales</taxon>
        <taxon>Butyricicoccaceae</taxon>
        <taxon>Butyricicoccus</taxon>
    </lineage>
</organism>
<proteinExistence type="predicted"/>
<dbReference type="PANTHER" id="PTHR42842:SF3">
    <property type="entry name" value="FAD_NAD(P)-BINDING OXIDOREDUCTASE FAMILY PROTEIN"/>
    <property type="match status" value="1"/>
</dbReference>
<dbReference type="Gene3D" id="3.30.70.2700">
    <property type="match status" value="1"/>
</dbReference>
<dbReference type="EMBL" id="DXIE01000015">
    <property type="protein sequence ID" value="HIV61599.1"/>
    <property type="molecule type" value="Genomic_DNA"/>
</dbReference>